<keyword evidence="4" id="KW-0109">Calcium transport</keyword>
<dbReference type="PANTHER" id="PTHR10582">
    <property type="entry name" value="TRANSIENT RECEPTOR POTENTIAL ION CHANNEL PROTEIN"/>
    <property type="match status" value="1"/>
</dbReference>
<evidence type="ECO:0000256" key="2">
    <source>
        <dbReference type="ARBA" id="ARBA00022448"/>
    </source>
</evidence>
<comment type="subcellular location">
    <subcellularLocation>
        <location evidence="1">Cell membrane</location>
        <topology evidence="1">Multi-pass membrane protein</topology>
    </subcellularLocation>
</comment>
<accession>A0A091CUE1</accession>
<keyword evidence="3" id="KW-1003">Cell membrane</keyword>
<evidence type="ECO:0000256" key="10">
    <source>
        <dbReference type="ARBA" id="ARBA00023303"/>
    </source>
</evidence>
<dbReference type="GO" id="GO:0005262">
    <property type="term" value="F:calcium channel activity"/>
    <property type="evidence" value="ECO:0007669"/>
    <property type="project" value="UniProtKB-KW"/>
</dbReference>
<dbReference type="Pfam" id="PF13606">
    <property type="entry name" value="Ank_3"/>
    <property type="match status" value="1"/>
</dbReference>
<keyword evidence="2" id="KW-0813">Transport</keyword>
<evidence type="ECO:0000256" key="9">
    <source>
        <dbReference type="ARBA" id="ARBA00023065"/>
    </source>
</evidence>
<keyword evidence="7" id="KW-0106">Calcium</keyword>
<evidence type="ECO:0000256" key="7">
    <source>
        <dbReference type="ARBA" id="ARBA00022837"/>
    </source>
</evidence>
<keyword evidence="10" id="KW-0407">Ion channel</keyword>
<name>A0A091CUE1_FUKDA</name>
<dbReference type="Proteomes" id="UP000028990">
    <property type="component" value="Unassembled WGS sequence"/>
</dbReference>
<evidence type="ECO:0000256" key="3">
    <source>
        <dbReference type="ARBA" id="ARBA00022475"/>
    </source>
</evidence>
<dbReference type="InterPro" id="IPR036770">
    <property type="entry name" value="Ankyrin_rpt-contain_sf"/>
</dbReference>
<dbReference type="PANTHER" id="PTHR10582:SF25">
    <property type="entry name" value="TRANSIENT RECEPTOR POTENTIAL CATION CHANNEL SUBFAMILY V MEMBER 6"/>
    <property type="match status" value="1"/>
</dbReference>
<evidence type="ECO:0000256" key="11">
    <source>
        <dbReference type="PROSITE-ProRule" id="PRU00023"/>
    </source>
</evidence>
<gene>
    <name evidence="12" type="ORF">H920_16487</name>
</gene>
<sequence>MLLMEAAPDLVMEPTVCEPYVGRHPLSFAADMGSDEMVQLLIENGVDIRAQYSLGQTSSEQTALSSGLPLIPQPLVIGPGLLHAIDSTLYQIISLQMFQHMMQKRKHVQWTYGPLTSTLYDLTEIDSSGDEQSLLELIVITKKWEVGGCHSRNAGQNASVQGLPDLFFVLQARQILDQTPVSFKWKLVSFKWKSPILPGFVMHKNYEAGVSLTLSHGKV</sequence>
<dbReference type="SUPFAM" id="SSF48403">
    <property type="entry name" value="Ankyrin repeat"/>
    <property type="match status" value="1"/>
</dbReference>
<keyword evidence="3" id="KW-0472">Membrane</keyword>
<evidence type="ECO:0000256" key="4">
    <source>
        <dbReference type="ARBA" id="ARBA00022568"/>
    </source>
</evidence>
<organism evidence="12 13">
    <name type="scientific">Fukomys damarensis</name>
    <name type="common">Damaraland mole rat</name>
    <name type="synonym">Cryptomys damarensis</name>
    <dbReference type="NCBI Taxonomy" id="885580"/>
    <lineage>
        <taxon>Eukaryota</taxon>
        <taxon>Metazoa</taxon>
        <taxon>Chordata</taxon>
        <taxon>Craniata</taxon>
        <taxon>Vertebrata</taxon>
        <taxon>Euteleostomi</taxon>
        <taxon>Mammalia</taxon>
        <taxon>Eutheria</taxon>
        <taxon>Euarchontoglires</taxon>
        <taxon>Glires</taxon>
        <taxon>Rodentia</taxon>
        <taxon>Hystricomorpha</taxon>
        <taxon>Bathyergidae</taxon>
        <taxon>Fukomys</taxon>
    </lineage>
</organism>
<evidence type="ECO:0000256" key="1">
    <source>
        <dbReference type="ARBA" id="ARBA00004651"/>
    </source>
</evidence>
<dbReference type="Gene3D" id="1.25.40.20">
    <property type="entry name" value="Ankyrin repeat-containing domain"/>
    <property type="match status" value="2"/>
</dbReference>
<dbReference type="PROSITE" id="PS50088">
    <property type="entry name" value="ANK_REPEAT"/>
    <property type="match status" value="1"/>
</dbReference>
<protein>
    <submittedName>
        <fullName evidence="12">Transient receptor potential cation channel subfamily V member 6</fullName>
    </submittedName>
</protein>
<dbReference type="PROSITE" id="PS50297">
    <property type="entry name" value="ANK_REP_REGION"/>
    <property type="match status" value="1"/>
</dbReference>
<evidence type="ECO:0000256" key="5">
    <source>
        <dbReference type="ARBA" id="ARBA00022673"/>
    </source>
</evidence>
<keyword evidence="12" id="KW-0675">Receptor</keyword>
<dbReference type="EMBL" id="KN124131">
    <property type="protein sequence ID" value="KFO22107.1"/>
    <property type="molecule type" value="Genomic_DNA"/>
</dbReference>
<keyword evidence="8 11" id="KW-0040">ANK repeat</keyword>
<keyword evidence="5" id="KW-0107">Calcium channel</keyword>
<dbReference type="InterPro" id="IPR024862">
    <property type="entry name" value="TRPV"/>
</dbReference>
<keyword evidence="9" id="KW-0406">Ion transport</keyword>
<feature type="repeat" description="ANK" evidence="11">
    <location>
        <begin position="21"/>
        <end position="53"/>
    </location>
</feature>
<evidence type="ECO:0000256" key="6">
    <source>
        <dbReference type="ARBA" id="ARBA00022737"/>
    </source>
</evidence>
<reference evidence="12 13" key="1">
    <citation type="submission" date="2013-11" db="EMBL/GenBank/DDBJ databases">
        <title>The Damaraland mole rat (Fukomys damarensis) genome and evolution of African mole rats.</title>
        <authorList>
            <person name="Gladyshev V.N."/>
            <person name="Fang X."/>
        </authorList>
    </citation>
    <scope>NUCLEOTIDE SEQUENCE [LARGE SCALE GENOMIC DNA]</scope>
    <source>
        <tissue evidence="12">Liver</tissue>
    </source>
</reference>
<evidence type="ECO:0000313" key="13">
    <source>
        <dbReference type="Proteomes" id="UP000028990"/>
    </source>
</evidence>
<dbReference type="InterPro" id="IPR002110">
    <property type="entry name" value="Ankyrin_rpt"/>
</dbReference>
<dbReference type="GO" id="GO:0005886">
    <property type="term" value="C:plasma membrane"/>
    <property type="evidence" value="ECO:0007669"/>
    <property type="project" value="UniProtKB-SubCell"/>
</dbReference>
<keyword evidence="6" id="KW-0677">Repeat</keyword>
<evidence type="ECO:0000313" key="12">
    <source>
        <dbReference type="EMBL" id="KFO22107.1"/>
    </source>
</evidence>
<dbReference type="GO" id="GO:0098703">
    <property type="term" value="P:calcium ion import across plasma membrane"/>
    <property type="evidence" value="ECO:0007669"/>
    <property type="project" value="TreeGrafter"/>
</dbReference>
<dbReference type="AlphaFoldDB" id="A0A091CUE1"/>
<keyword evidence="13" id="KW-1185">Reference proteome</keyword>
<proteinExistence type="predicted"/>
<evidence type="ECO:0000256" key="8">
    <source>
        <dbReference type="ARBA" id="ARBA00023043"/>
    </source>
</evidence>